<dbReference type="GO" id="GO:0005789">
    <property type="term" value="C:endoplasmic reticulum membrane"/>
    <property type="evidence" value="ECO:0007669"/>
    <property type="project" value="UniProtKB-SubCell"/>
</dbReference>
<proteinExistence type="inferred from homology"/>
<keyword evidence="1" id="KW-0472">Membrane</keyword>
<evidence type="ECO:0000313" key="4">
    <source>
        <dbReference type="Proteomes" id="UP000014074"/>
    </source>
</evidence>
<feature type="compositionally biased region" description="Basic and acidic residues" evidence="2">
    <location>
        <begin position="298"/>
        <end position="309"/>
    </location>
</feature>
<dbReference type="InterPro" id="IPR036273">
    <property type="entry name" value="CRAL/TRIO_N_dom_sf"/>
</dbReference>
<feature type="region of interest" description="Disordered" evidence="2">
    <location>
        <begin position="366"/>
        <end position="413"/>
    </location>
</feature>
<feature type="region of interest" description="Disordered" evidence="2">
    <location>
        <begin position="258"/>
        <end position="333"/>
    </location>
</feature>
<keyword evidence="1" id="KW-0256">Endoplasmic reticulum</keyword>
<dbReference type="PANTHER" id="PTHR47669:SF1">
    <property type="entry name" value="PHOSPHATIDYLINOSITOL TRANSFER PROTEIN SFH5"/>
    <property type="match status" value="1"/>
</dbReference>
<reference evidence="4" key="1">
    <citation type="journal article" date="2013" name="Genome Announc.">
        <title>Draft genome sequence of the ascomycete Phaeoacremonium aleophilum strain UCR-PA7, a causal agent of the esca disease complex in grapevines.</title>
        <authorList>
            <person name="Blanco-Ulate B."/>
            <person name="Rolshausen P."/>
            <person name="Cantu D."/>
        </authorList>
    </citation>
    <scope>NUCLEOTIDE SEQUENCE [LARGE SCALE GENOMIC DNA]</scope>
    <source>
        <strain evidence="4">UCR-PA7</strain>
    </source>
</reference>
<dbReference type="eggNOG" id="KOG1471">
    <property type="taxonomic scope" value="Eukaryota"/>
</dbReference>
<keyword evidence="1" id="KW-0492">Microsome</keyword>
<comment type="subcellular location">
    <subcellularLocation>
        <location evidence="1">Cytoplasm</location>
    </subcellularLocation>
    <subcellularLocation>
        <location evidence="1">Endoplasmic reticulum membrane</location>
        <topology evidence="1">Peripheral membrane protein</topology>
    </subcellularLocation>
    <subcellularLocation>
        <location evidence="1">Microsome membrane</location>
        <topology evidence="1">Peripheral membrane protein</topology>
    </subcellularLocation>
</comment>
<dbReference type="AlphaFoldDB" id="R8BCM0"/>
<comment type="similarity">
    <text evidence="1">Belongs to the SFH5 family.</text>
</comment>
<dbReference type="HOGENOM" id="CLU_665952_0_0_1"/>
<dbReference type="GeneID" id="19328196"/>
<evidence type="ECO:0000256" key="1">
    <source>
        <dbReference type="RuleBase" id="RU367059"/>
    </source>
</evidence>
<evidence type="ECO:0000256" key="2">
    <source>
        <dbReference type="SAM" id="MobiDB-lite"/>
    </source>
</evidence>
<dbReference type="OrthoDB" id="75724at2759"/>
<dbReference type="GO" id="GO:0032541">
    <property type="term" value="C:cortical endoplasmic reticulum"/>
    <property type="evidence" value="ECO:0007669"/>
    <property type="project" value="TreeGrafter"/>
</dbReference>
<keyword evidence="4" id="KW-1185">Reference proteome</keyword>
<feature type="compositionally biased region" description="Basic and acidic residues" evidence="2">
    <location>
        <begin position="263"/>
        <end position="274"/>
    </location>
</feature>
<gene>
    <name evidence="3" type="ORF">UCRPA7_7437</name>
</gene>
<dbReference type="RefSeq" id="XP_007918159.1">
    <property type="nucleotide sequence ID" value="XM_007919968.1"/>
</dbReference>
<dbReference type="KEGG" id="tmn:UCRPA7_7437"/>
<dbReference type="GO" id="GO:0017157">
    <property type="term" value="P:regulation of exocytosis"/>
    <property type="evidence" value="ECO:0007669"/>
    <property type="project" value="TreeGrafter"/>
</dbReference>
<dbReference type="InterPro" id="IPR042938">
    <property type="entry name" value="Sfh5"/>
</dbReference>
<dbReference type="InterPro" id="IPR036865">
    <property type="entry name" value="CRAL-TRIO_dom_sf"/>
</dbReference>
<dbReference type="Gene3D" id="3.40.525.10">
    <property type="entry name" value="CRAL-TRIO lipid binding domain"/>
    <property type="match status" value="1"/>
</dbReference>
<keyword evidence="1" id="KW-0963">Cytoplasm</keyword>
<dbReference type="SUPFAM" id="SSF46938">
    <property type="entry name" value="CRAL/TRIO N-terminal domain"/>
    <property type="match status" value="1"/>
</dbReference>
<dbReference type="PANTHER" id="PTHR47669">
    <property type="entry name" value="PHOSPHATIDYLINOSITOL TRANSFER PROTEIN SFH5"/>
    <property type="match status" value="1"/>
</dbReference>
<sequence length="413" mass="44842">MASAEITEVQEQLSDAVTHLVRVIDHDEMWGINLRGKDCHNIPYRIVMEKFLRANKHDLASTAAHFEKVLRWRKQVDPRRALLAVYKPEQFRGRGNISNHIRAAKPDLFITWNRYGYGGPPTDTFRDVMAFLQYRVALMEAGIEMMGIAHAVNMIPPNGPDPYRMIQVYDCKDIKKHFKKSGTGAKFTTVSAPDKLGELLASECAVPIGSVPEEYGGHQPKVFDYEPLSFAPQSAPRSSDPLPRKKKGILKNWKSNVAAGTTQDHDDGHVHDSPVGENGKKKRFGTVRSMLSVKSKGTKADDSPADESRITPSGEATEVASQPTMTPASAGNNETTLPEIAINADNSCAVESTPTEARRQSLIDGAPAAASSGEITVMAAPQAASGEQQVAGPPGKEIPSQVSNGHKTLNGLA</sequence>
<comment type="function">
    <text evidence="1">Non-classical phosphatidylinositol (PtdIns) transfer protein (PITP), which exhibits PtdIns-binding/transfer activity in the absence of detectable PtdCho-binding/transfer activity. Regulates PtdIns(4,5)P2 homeostasis at the plasma membrane.</text>
</comment>
<evidence type="ECO:0000313" key="3">
    <source>
        <dbReference type="EMBL" id="EON97059.1"/>
    </source>
</evidence>
<dbReference type="Proteomes" id="UP000014074">
    <property type="component" value="Unassembled WGS sequence"/>
</dbReference>
<keyword evidence="1" id="KW-0813">Transport</keyword>
<feature type="compositionally biased region" description="Polar residues" evidence="2">
    <location>
        <begin position="319"/>
        <end position="333"/>
    </location>
</feature>
<keyword evidence="1" id="KW-0445">Lipid transport</keyword>
<dbReference type="EMBL" id="KB933295">
    <property type="protein sequence ID" value="EON97059.1"/>
    <property type="molecule type" value="Genomic_DNA"/>
</dbReference>
<name>R8BCM0_PHAM7</name>
<dbReference type="GO" id="GO:0008526">
    <property type="term" value="F:phosphatidylinositol transfer activity"/>
    <property type="evidence" value="ECO:0007669"/>
    <property type="project" value="UniProtKB-UniRule"/>
</dbReference>
<dbReference type="GO" id="GO:0005829">
    <property type="term" value="C:cytosol"/>
    <property type="evidence" value="ECO:0007669"/>
    <property type="project" value="TreeGrafter"/>
</dbReference>
<organism evidence="3 4">
    <name type="scientific">Phaeoacremonium minimum (strain UCR-PA7)</name>
    <name type="common">Esca disease fungus</name>
    <name type="synonym">Togninia minima</name>
    <dbReference type="NCBI Taxonomy" id="1286976"/>
    <lineage>
        <taxon>Eukaryota</taxon>
        <taxon>Fungi</taxon>
        <taxon>Dikarya</taxon>
        <taxon>Ascomycota</taxon>
        <taxon>Pezizomycotina</taxon>
        <taxon>Sordariomycetes</taxon>
        <taxon>Sordariomycetidae</taxon>
        <taxon>Togniniales</taxon>
        <taxon>Togniniaceae</taxon>
        <taxon>Phaeoacremonium</taxon>
    </lineage>
</organism>
<protein>
    <recommendedName>
        <fullName evidence="1">Phosphatidylinositol transfer protein SFH5</fullName>
        <shortName evidence="1">PITP SFH5</shortName>
    </recommendedName>
</protein>
<dbReference type="GO" id="GO:0043001">
    <property type="term" value="P:Golgi to plasma membrane protein transport"/>
    <property type="evidence" value="ECO:0007669"/>
    <property type="project" value="TreeGrafter"/>
</dbReference>
<accession>R8BCM0</accession>
<dbReference type="GO" id="GO:0005886">
    <property type="term" value="C:plasma membrane"/>
    <property type="evidence" value="ECO:0007669"/>
    <property type="project" value="TreeGrafter"/>
</dbReference>